<name>A0AC61RFM1_9BACT</name>
<comment type="caution">
    <text evidence="1">The sequence shown here is derived from an EMBL/GenBank/DDBJ whole genome shotgun (WGS) entry which is preliminary data.</text>
</comment>
<evidence type="ECO:0000313" key="1">
    <source>
        <dbReference type="EMBL" id="TGY77550.1"/>
    </source>
</evidence>
<protein>
    <submittedName>
        <fullName evidence="1">Uncharacterized protein</fullName>
    </submittedName>
</protein>
<sequence>MRMLKIIVLLLSFLSFSAQGSSQASFPTYFKEVSSADGLPDNSVNVVTEDHYGSIWVGTWNGLARFDGRDVEVFRHSESDTTSLHNNMVRALYPYKGGIFVGSDYGLDFYSFGDGRFMRCGVSDGTESSSRPLTVRISRLCESGGYLFAVTSDGDILRYDPTTHVSGAYTFKRLPRDTGRRYADMCRGGSGRLLALSNDGITVFDRTGEIEITMNRMPFKFSHNLNIFCDTLRNEVYVGGGIGERSVSFVMDDKRGSLRENSESYIPSDLMATILDNDGNVVFATDGGGVVVKRTDGDMDSFTPGNSTLLADVIYSLYCDRRGNLWCGSYRRGLFLMSSELNRCRVYDIRSAISSFNIVTGMVKIGSKMYLTLDGGGLDIYDVNTGERINRNSGNSEIPGNNVTSLVRDGDRLWMTVYSHGLVEYDIAGDSFVCHRLDERVEPGNLVWTLADDGYGHIIVGGRYLHSFDKASGSFRELLPGEEIDVMSIVRREEGIWVGSRLKGAFLFSPGDCRVVGRWSDFSESGTKVPSHCVECIYPDSKGRIWLSLGNAGLCSMSSGDPKGEVRFYGSSDGLSETRVRSIVEDPDGNLWLGTVNGLFRYIRSQDRFVKVQGARIPGEYTSNAAALIDGEIFMGTISGLVSLPYSYMERRMPMLPTLISRIDILGAGERRIPLYGTGHGRVDLASDEDFFTVSFSVPEMTHPDNIQIECFLEGFDQRWRNVTDTRRATYTNVPPGEYVLKVRHAEADGEWRDEERMTIVVRYPWYLSVWALVLWGLLASGIIITVWRLRKHYVVQREKAAEAQREKENERRLTEAKLDFFAGISHELRTPCFLISAQIEEIVNSGSGTVSVGALKGIYRNSLKLNKLIGNVMDIRKMETGNLNLLARDTDVTALLRSLMPDYEGLCRQKGLYLKFDLPNEPLLARIDPDKIEFIMTNLITNAYKYTPSGKGGVTVSLTKDDSCFVIKVNDTGIGIVKDMQEAIFNPFFRTERGRKESVGDGIGLSFVRKLVELHDGEISVESEVNVGTTFIVKIPLDNKLNIRKLKSGGGSAAGRDSG</sequence>
<gene>
    <name evidence="1" type="ORF">E5331_13980</name>
</gene>
<organism evidence="1 2">
    <name type="scientific">Lepagella muris</name>
    <dbReference type="NCBI Taxonomy" id="3032870"/>
    <lineage>
        <taxon>Bacteria</taxon>
        <taxon>Pseudomonadati</taxon>
        <taxon>Bacteroidota</taxon>
        <taxon>Bacteroidia</taxon>
        <taxon>Bacteroidales</taxon>
        <taxon>Muribaculaceae</taxon>
        <taxon>Lepagella</taxon>
    </lineage>
</organism>
<reference evidence="1" key="1">
    <citation type="submission" date="2019-04" db="EMBL/GenBank/DDBJ databases">
        <title>Microbes associate with the intestines of laboratory mice.</title>
        <authorList>
            <person name="Navarre W."/>
            <person name="Wong E."/>
            <person name="Huang K."/>
            <person name="Tropini C."/>
            <person name="Ng K."/>
            <person name="Yu B."/>
        </authorList>
    </citation>
    <scope>NUCLEOTIDE SEQUENCE</scope>
    <source>
        <strain evidence="1">NM04_E33</strain>
    </source>
</reference>
<keyword evidence="2" id="KW-1185">Reference proteome</keyword>
<evidence type="ECO:0000313" key="2">
    <source>
        <dbReference type="Proteomes" id="UP000306319"/>
    </source>
</evidence>
<dbReference type="EMBL" id="SRYB01000023">
    <property type="protein sequence ID" value="TGY77550.1"/>
    <property type="molecule type" value="Genomic_DNA"/>
</dbReference>
<proteinExistence type="predicted"/>
<accession>A0AC61RFM1</accession>
<dbReference type="Proteomes" id="UP000306319">
    <property type="component" value="Unassembled WGS sequence"/>
</dbReference>